<dbReference type="InterPro" id="IPR055290">
    <property type="entry name" value="At3g26010-like"/>
</dbReference>
<dbReference type="InterPro" id="IPR036047">
    <property type="entry name" value="F-box-like_dom_sf"/>
</dbReference>
<reference evidence="2 3" key="1">
    <citation type="submission" date="2024-01" db="EMBL/GenBank/DDBJ databases">
        <title>The complete chloroplast genome sequence of Lithospermum erythrorhizon: insights into the phylogenetic relationship among Boraginaceae species and the maternal lineages of purple gromwells.</title>
        <authorList>
            <person name="Okada T."/>
            <person name="Watanabe K."/>
        </authorList>
    </citation>
    <scope>NUCLEOTIDE SEQUENCE [LARGE SCALE GENOMIC DNA]</scope>
</reference>
<evidence type="ECO:0000259" key="1">
    <source>
        <dbReference type="Pfam" id="PF24750"/>
    </source>
</evidence>
<organism evidence="2 3">
    <name type="scientific">Lithospermum erythrorhizon</name>
    <name type="common">Purple gromwell</name>
    <name type="synonym">Lithospermum officinale var. erythrorhizon</name>
    <dbReference type="NCBI Taxonomy" id="34254"/>
    <lineage>
        <taxon>Eukaryota</taxon>
        <taxon>Viridiplantae</taxon>
        <taxon>Streptophyta</taxon>
        <taxon>Embryophyta</taxon>
        <taxon>Tracheophyta</taxon>
        <taxon>Spermatophyta</taxon>
        <taxon>Magnoliopsida</taxon>
        <taxon>eudicotyledons</taxon>
        <taxon>Gunneridae</taxon>
        <taxon>Pentapetalae</taxon>
        <taxon>asterids</taxon>
        <taxon>lamiids</taxon>
        <taxon>Boraginales</taxon>
        <taxon>Boraginaceae</taxon>
        <taxon>Boraginoideae</taxon>
        <taxon>Lithospermeae</taxon>
        <taxon>Lithospermum</taxon>
    </lineage>
</organism>
<dbReference type="PANTHER" id="PTHR35546">
    <property type="entry name" value="F-BOX PROTEIN INTERACTION DOMAIN PROTEIN-RELATED"/>
    <property type="match status" value="1"/>
</dbReference>
<accession>A0AAV3RVH6</accession>
<dbReference type="SUPFAM" id="SSF81383">
    <property type="entry name" value="F-box domain"/>
    <property type="match status" value="1"/>
</dbReference>
<dbReference type="NCBIfam" id="TIGR01640">
    <property type="entry name" value="F_box_assoc_1"/>
    <property type="match status" value="1"/>
</dbReference>
<keyword evidence="3" id="KW-1185">Reference proteome</keyword>
<dbReference type="EMBL" id="BAABME010012681">
    <property type="protein sequence ID" value="GAA0185409.1"/>
    <property type="molecule type" value="Genomic_DNA"/>
</dbReference>
<dbReference type="Proteomes" id="UP001454036">
    <property type="component" value="Unassembled WGS sequence"/>
</dbReference>
<sequence length="392" mass="44669">MDSQVSLNTRSQMCMLKNGGLEALLWGNYDMAANVLSRLSTMMLLRLKLVSKGLNDLISDRTLARLQTIRTETVCGFFYQEMYLNNDVCASCVSYVPWGREDNQVCNNVLEFLPDRVTIQAACNGLICCRSRLSSFDTMVYVCNPLRKEWNKLLLPDPNKVCSLALAFDPLKNPAHVSTHFKVVAVRNGVDDILMFNIYSSETGRWRNSEVICRCNHNLFKNKSIFAGGDLYWLTDGEEILMLNLESELTLLVKEPLPATEFTMTRQFCIGESEDKLHYVLLSEYGLQLWMLEDCFASQWAVKYSISLKELEEDIPEILFNLAETLNMILWLDLWAFKDGILFIRVSSSVYSFDFETRKAKMLCGLSTLGASVLFPPVVITYSLSLVPLDEE</sequence>
<evidence type="ECO:0000313" key="3">
    <source>
        <dbReference type="Proteomes" id="UP001454036"/>
    </source>
</evidence>
<dbReference type="InterPro" id="IPR056592">
    <property type="entry name" value="Beta-prop_At3g26010-like"/>
</dbReference>
<name>A0AAV3RVH6_LITER</name>
<evidence type="ECO:0000313" key="2">
    <source>
        <dbReference type="EMBL" id="GAA0185409.1"/>
    </source>
</evidence>
<comment type="caution">
    <text evidence="2">The sequence shown here is derived from an EMBL/GenBank/DDBJ whole genome shotgun (WGS) entry which is preliminary data.</text>
</comment>
<dbReference type="PANTHER" id="PTHR35546:SF21">
    <property type="entry name" value="F-BOX DOMAIN-CONTAINING PROTEIN"/>
    <property type="match status" value="1"/>
</dbReference>
<dbReference type="Pfam" id="PF24750">
    <property type="entry name" value="b-prop_At3g26010-like"/>
    <property type="match status" value="1"/>
</dbReference>
<proteinExistence type="predicted"/>
<gene>
    <name evidence="2" type="ORF">LIER_32697</name>
</gene>
<dbReference type="AlphaFoldDB" id="A0AAV3RVH6"/>
<dbReference type="InterPro" id="IPR017451">
    <property type="entry name" value="F-box-assoc_interact_dom"/>
</dbReference>
<protein>
    <recommendedName>
        <fullName evidence="1">F-box protein At3g26010-like beta-propeller domain-containing protein</fullName>
    </recommendedName>
</protein>
<feature type="domain" description="F-box protein At3g26010-like beta-propeller" evidence="1">
    <location>
        <begin position="118"/>
        <end position="316"/>
    </location>
</feature>